<name>K0TGI9_THAOC</name>
<keyword evidence="2" id="KW-1185">Reference proteome</keyword>
<sequence>MTPLYVSSSTEAKTDSSSLRRVSMFPDSLLRQIARLCSSRRELGRQIFIEEGVEALVINLFALSNDAGVESQVAFVAIAPASSEGFGLSGLFEPATPRDLPGPHRIALTATCRVHPERHCLATAPSTLPPFPVFVACPPLGLRSGPGGSAHCRHCRRRRCCCCCWALCAALRSRSADPQVLRGRNLQGRNLRIRKFVWPLKTTKGETCGSAKFFYLR</sequence>
<protein>
    <submittedName>
        <fullName evidence="1">Uncharacterized protein</fullName>
    </submittedName>
</protein>
<proteinExistence type="predicted"/>
<comment type="caution">
    <text evidence="1">The sequence shown here is derived from an EMBL/GenBank/DDBJ whole genome shotgun (WGS) entry which is preliminary data.</text>
</comment>
<dbReference type="AlphaFoldDB" id="K0TGI9"/>
<accession>K0TGI9</accession>
<evidence type="ECO:0000313" key="2">
    <source>
        <dbReference type="Proteomes" id="UP000266841"/>
    </source>
</evidence>
<reference evidence="1 2" key="1">
    <citation type="journal article" date="2012" name="Genome Biol.">
        <title>Genome and low-iron response of an oceanic diatom adapted to chronic iron limitation.</title>
        <authorList>
            <person name="Lommer M."/>
            <person name="Specht M."/>
            <person name="Roy A.S."/>
            <person name="Kraemer L."/>
            <person name="Andreson R."/>
            <person name="Gutowska M.A."/>
            <person name="Wolf J."/>
            <person name="Bergner S.V."/>
            <person name="Schilhabel M.B."/>
            <person name="Klostermeier U.C."/>
            <person name="Beiko R.G."/>
            <person name="Rosenstiel P."/>
            <person name="Hippler M."/>
            <person name="Laroche J."/>
        </authorList>
    </citation>
    <scope>NUCLEOTIDE SEQUENCE [LARGE SCALE GENOMIC DNA]</scope>
    <source>
        <strain evidence="1 2">CCMP1005</strain>
    </source>
</reference>
<evidence type="ECO:0000313" key="1">
    <source>
        <dbReference type="EMBL" id="EJK72701.1"/>
    </source>
</evidence>
<dbReference type="EMBL" id="AGNL01005441">
    <property type="protein sequence ID" value="EJK72701.1"/>
    <property type="molecule type" value="Genomic_DNA"/>
</dbReference>
<dbReference type="Proteomes" id="UP000266841">
    <property type="component" value="Unassembled WGS sequence"/>
</dbReference>
<organism evidence="1 2">
    <name type="scientific">Thalassiosira oceanica</name>
    <name type="common">Marine diatom</name>
    <dbReference type="NCBI Taxonomy" id="159749"/>
    <lineage>
        <taxon>Eukaryota</taxon>
        <taxon>Sar</taxon>
        <taxon>Stramenopiles</taxon>
        <taxon>Ochrophyta</taxon>
        <taxon>Bacillariophyta</taxon>
        <taxon>Coscinodiscophyceae</taxon>
        <taxon>Thalassiosirophycidae</taxon>
        <taxon>Thalassiosirales</taxon>
        <taxon>Thalassiosiraceae</taxon>
        <taxon>Thalassiosira</taxon>
    </lineage>
</organism>
<gene>
    <name evidence="1" type="ORF">THAOC_05738</name>
</gene>